<evidence type="ECO:0000313" key="19">
    <source>
        <dbReference type="Proteomes" id="UP000017842"/>
    </source>
</evidence>
<dbReference type="CDD" id="cd00082">
    <property type="entry name" value="HisKA"/>
    <property type="match status" value="1"/>
</dbReference>
<dbReference type="eggNOG" id="COG2205">
    <property type="taxonomic scope" value="Bacteria"/>
</dbReference>
<dbReference type="Pfam" id="PF05231">
    <property type="entry name" value="MASE1"/>
    <property type="match status" value="1"/>
</dbReference>
<evidence type="ECO:0000256" key="10">
    <source>
        <dbReference type="ARBA" id="ARBA00022840"/>
    </source>
</evidence>
<evidence type="ECO:0000259" key="17">
    <source>
        <dbReference type="PROSITE" id="PS50110"/>
    </source>
</evidence>
<dbReference type="RefSeq" id="WP_023493125.1">
    <property type="nucleotide sequence ID" value="NZ_AYLO01000008.1"/>
</dbReference>
<feature type="transmembrane region" description="Helical" evidence="15">
    <location>
        <begin position="14"/>
        <end position="36"/>
    </location>
</feature>
<dbReference type="STRING" id="1116472.MGMO_8c00270"/>
<dbReference type="SMART" id="SM00387">
    <property type="entry name" value="HATPase_c"/>
    <property type="match status" value="1"/>
</dbReference>
<dbReference type="Gene3D" id="3.30.565.10">
    <property type="entry name" value="Histidine kinase-like ATPase, C-terminal domain"/>
    <property type="match status" value="1"/>
</dbReference>
<comment type="catalytic activity">
    <reaction evidence="1">
        <text>ATP + protein L-histidine = ADP + protein N-phospho-L-histidine.</text>
        <dbReference type="EC" id="2.7.13.3"/>
    </reaction>
</comment>
<dbReference type="InterPro" id="IPR011006">
    <property type="entry name" value="CheY-like_superfamily"/>
</dbReference>
<keyword evidence="13 15" id="KW-0472">Membrane</keyword>
<dbReference type="GO" id="GO:0000155">
    <property type="term" value="F:phosphorelay sensor kinase activity"/>
    <property type="evidence" value="ECO:0007669"/>
    <property type="project" value="InterPro"/>
</dbReference>
<protein>
    <recommendedName>
        <fullName evidence="3">histidine kinase</fullName>
        <ecNumber evidence="3">2.7.13.3</ecNumber>
    </recommendedName>
</protein>
<accession>V5BKN4</accession>
<dbReference type="Gene3D" id="1.10.287.130">
    <property type="match status" value="1"/>
</dbReference>
<dbReference type="InterPro" id="IPR007895">
    <property type="entry name" value="MASE1"/>
</dbReference>
<evidence type="ECO:0000256" key="6">
    <source>
        <dbReference type="ARBA" id="ARBA00022679"/>
    </source>
</evidence>
<feature type="domain" description="Response regulatory" evidence="17">
    <location>
        <begin position="744"/>
        <end position="858"/>
    </location>
</feature>
<dbReference type="PATRIC" id="fig|1116472.3.peg.205"/>
<keyword evidence="12" id="KW-0902">Two-component regulatory system</keyword>
<dbReference type="PROSITE" id="PS50110">
    <property type="entry name" value="RESPONSE_REGULATORY"/>
    <property type="match status" value="1"/>
</dbReference>
<dbReference type="Gene3D" id="3.40.50.2300">
    <property type="match status" value="1"/>
</dbReference>
<dbReference type="PANTHER" id="PTHR43047">
    <property type="entry name" value="TWO-COMPONENT HISTIDINE PROTEIN KINASE"/>
    <property type="match status" value="1"/>
</dbReference>
<evidence type="ECO:0000256" key="2">
    <source>
        <dbReference type="ARBA" id="ARBA00004651"/>
    </source>
</evidence>
<evidence type="ECO:0000256" key="11">
    <source>
        <dbReference type="ARBA" id="ARBA00022989"/>
    </source>
</evidence>
<dbReference type="SUPFAM" id="SSF47384">
    <property type="entry name" value="Homodimeric domain of signal transducing histidine kinase"/>
    <property type="match status" value="1"/>
</dbReference>
<comment type="subcellular location">
    <subcellularLocation>
        <location evidence="2">Cell membrane</location>
        <topology evidence="2">Multi-pass membrane protein</topology>
    </subcellularLocation>
</comment>
<dbReference type="InterPro" id="IPR004358">
    <property type="entry name" value="Sig_transdc_His_kin-like_C"/>
</dbReference>
<dbReference type="InterPro" id="IPR036890">
    <property type="entry name" value="HATPase_C_sf"/>
</dbReference>
<evidence type="ECO:0000256" key="5">
    <source>
        <dbReference type="ARBA" id="ARBA00022553"/>
    </source>
</evidence>
<feature type="transmembrane region" description="Helical" evidence="15">
    <location>
        <begin position="194"/>
        <end position="214"/>
    </location>
</feature>
<dbReference type="Pfam" id="PF00072">
    <property type="entry name" value="Response_reg"/>
    <property type="match status" value="1"/>
</dbReference>
<feature type="domain" description="Histidine kinase" evidence="16">
    <location>
        <begin position="506"/>
        <end position="721"/>
    </location>
</feature>
<keyword evidence="4" id="KW-1003">Cell membrane</keyword>
<dbReference type="eggNOG" id="COG3447">
    <property type="taxonomic scope" value="Bacteria"/>
</dbReference>
<feature type="transmembrane region" description="Helical" evidence="15">
    <location>
        <begin position="48"/>
        <end position="78"/>
    </location>
</feature>
<evidence type="ECO:0000256" key="14">
    <source>
        <dbReference type="PROSITE-ProRule" id="PRU00169"/>
    </source>
</evidence>
<evidence type="ECO:0000259" key="16">
    <source>
        <dbReference type="PROSITE" id="PS50109"/>
    </source>
</evidence>
<evidence type="ECO:0000256" key="3">
    <source>
        <dbReference type="ARBA" id="ARBA00012438"/>
    </source>
</evidence>
<dbReference type="InterPro" id="IPR003661">
    <property type="entry name" value="HisK_dim/P_dom"/>
</dbReference>
<keyword evidence="10" id="KW-0067">ATP-binding</keyword>
<dbReference type="GO" id="GO:0005886">
    <property type="term" value="C:plasma membrane"/>
    <property type="evidence" value="ECO:0007669"/>
    <property type="project" value="UniProtKB-SubCell"/>
</dbReference>
<evidence type="ECO:0000256" key="9">
    <source>
        <dbReference type="ARBA" id="ARBA00022777"/>
    </source>
</evidence>
<dbReference type="InterPro" id="IPR036097">
    <property type="entry name" value="HisK_dim/P_sf"/>
</dbReference>
<dbReference type="PROSITE" id="PS50109">
    <property type="entry name" value="HIS_KIN"/>
    <property type="match status" value="1"/>
</dbReference>
<keyword evidence="7 15" id="KW-0812">Transmembrane</keyword>
<keyword evidence="11 15" id="KW-1133">Transmembrane helix</keyword>
<dbReference type="SMART" id="SM00388">
    <property type="entry name" value="HisKA"/>
    <property type="match status" value="1"/>
</dbReference>
<dbReference type="Proteomes" id="UP000017842">
    <property type="component" value="Unassembled WGS sequence"/>
</dbReference>
<dbReference type="InterPro" id="IPR001789">
    <property type="entry name" value="Sig_transdc_resp-reg_receiver"/>
</dbReference>
<evidence type="ECO:0000256" key="7">
    <source>
        <dbReference type="ARBA" id="ARBA00022692"/>
    </source>
</evidence>
<evidence type="ECO:0000256" key="1">
    <source>
        <dbReference type="ARBA" id="ARBA00000085"/>
    </source>
</evidence>
<feature type="transmembrane region" description="Helical" evidence="15">
    <location>
        <begin position="158"/>
        <end position="182"/>
    </location>
</feature>
<dbReference type="InterPro" id="IPR005467">
    <property type="entry name" value="His_kinase_dom"/>
</dbReference>
<feature type="modified residue" description="4-aspartylphosphate" evidence="14">
    <location>
        <position position="793"/>
    </location>
</feature>
<sequence>MPNSSPFIQFGKSLILIGMVAGLYILLGLLGLLVRLPSEHLGILMPSAGLALAATLLFGIRILPAVAIGNFCVSAWAFDFDPEFLLFYAASAIGAALSACLGAGLIRRVIGFPNPLIEGRSIMLFMGLGGPVSCLVSAGIGVAAMYRLGIVALPDVSLAWLSWWVADVLGVLIFTPLILILLAQPRHIWHQRRATVGLPILSTFALVIALFFYLDSITQKQYEQQLKEKAITLSQALKNRVKEDLSELQAVRSFLLGLKSIEPQKFSQLAKQMLMPYKEMQAINWVNNIEGKEEKNQYLIPLNDQATSKSENSWAIPLDVRKKLQTNPQAAKAEFLVSERNSFKLLIPVLNEFSQDKKALGVIILDLSMEGLVQQAFAELNTAHCALMISTPHQDSLPERSVIYGDIGNKDQMLYQTVPIEVAGQTWLLSFYHDWGKEKASDHWWPVGWIMVSGLWFTAILGIALLHLTGRYFCTEAIIEERTKILTETKTAAELANQAKNQFLAKISHELRTPLNGISGFAQLLEKKPSLDIEDKKQISIIKHCSDDLLRLINDILDISAIETQQIKLELNGFNFTPLLTDSIRICKFRADKKGLKLNTKNSCPPRKFQGDEKRIRQILVNLIDNAVKYTSQGSVTVTASYQDGIVEVSVADTGSGIAQKDLDLIFSPFVQINNNSFTREGIGLGLSITKELVNLMDGELTVSSRLGLGSVFTVSLPLPLSEKSHVKVASDLPDETGTFKDAYVLVVDDSEINLIFLVSMLEQLGCRVDSAKNGQEALELIGKNPYDLALVDINMPVMNGLELVEKLRSQNFRLKLAVVSAYADESKISEALNAGFDAYITKPIKEYQLVELIQASLSRGIPD</sequence>
<evidence type="ECO:0000313" key="18">
    <source>
        <dbReference type="EMBL" id="ESS73890.1"/>
    </source>
</evidence>
<dbReference type="EC" id="2.7.13.3" evidence="3"/>
<keyword evidence="8" id="KW-0547">Nucleotide-binding</keyword>
<keyword evidence="6 18" id="KW-0808">Transferase</keyword>
<dbReference type="PRINTS" id="PR00344">
    <property type="entry name" value="BCTRLSENSOR"/>
</dbReference>
<dbReference type="AlphaFoldDB" id="V5BKN4"/>
<dbReference type="GO" id="GO:0005524">
    <property type="term" value="F:ATP binding"/>
    <property type="evidence" value="ECO:0007669"/>
    <property type="project" value="UniProtKB-KW"/>
</dbReference>
<evidence type="ECO:0000256" key="13">
    <source>
        <dbReference type="ARBA" id="ARBA00023136"/>
    </source>
</evidence>
<keyword evidence="19" id="KW-1185">Reference proteome</keyword>
<keyword evidence="9" id="KW-0418">Kinase</keyword>
<organism evidence="18 19">
    <name type="scientific">Methyloglobulus morosus KoM1</name>
    <dbReference type="NCBI Taxonomy" id="1116472"/>
    <lineage>
        <taxon>Bacteria</taxon>
        <taxon>Pseudomonadati</taxon>
        <taxon>Pseudomonadota</taxon>
        <taxon>Gammaproteobacteria</taxon>
        <taxon>Methylococcales</taxon>
        <taxon>Methylococcaceae</taxon>
        <taxon>Methyloglobulus</taxon>
    </lineage>
</organism>
<evidence type="ECO:0000256" key="8">
    <source>
        <dbReference type="ARBA" id="ARBA00022741"/>
    </source>
</evidence>
<dbReference type="Pfam" id="PF02518">
    <property type="entry name" value="HATPase_c"/>
    <property type="match status" value="1"/>
</dbReference>
<evidence type="ECO:0000256" key="12">
    <source>
        <dbReference type="ARBA" id="ARBA00023012"/>
    </source>
</evidence>
<evidence type="ECO:0000256" key="4">
    <source>
        <dbReference type="ARBA" id="ARBA00022475"/>
    </source>
</evidence>
<dbReference type="SUPFAM" id="SSF55874">
    <property type="entry name" value="ATPase domain of HSP90 chaperone/DNA topoisomerase II/histidine kinase"/>
    <property type="match status" value="1"/>
</dbReference>
<reference evidence="18 19" key="1">
    <citation type="journal article" date="2013" name="Genome Announc.">
        <title>Draft Genome Sequence of the Methanotrophic Gammaproteobacterium Methyloglobulus morosus DSM 22980 Strain KoM1.</title>
        <authorList>
            <person name="Poehlein A."/>
            <person name="Deutzmann J.S."/>
            <person name="Daniel R."/>
            <person name="Simeonova D.D."/>
        </authorList>
    </citation>
    <scope>NUCLEOTIDE SEQUENCE [LARGE SCALE GENOMIC DNA]</scope>
    <source>
        <strain evidence="18 19">KoM1</strain>
    </source>
</reference>
<dbReference type="Pfam" id="PF00512">
    <property type="entry name" value="HisKA"/>
    <property type="match status" value="1"/>
</dbReference>
<dbReference type="CDD" id="cd17546">
    <property type="entry name" value="REC_hyHK_CKI1_RcsC-like"/>
    <property type="match status" value="1"/>
</dbReference>
<dbReference type="FunFam" id="3.30.565.10:FF:000023">
    <property type="entry name" value="PAS domain-containing sensor histidine kinase"/>
    <property type="match status" value="1"/>
</dbReference>
<dbReference type="CDD" id="cd16922">
    <property type="entry name" value="HATPase_EvgS-ArcB-TorS-like"/>
    <property type="match status" value="1"/>
</dbReference>
<proteinExistence type="predicted"/>
<dbReference type="EMBL" id="AYLO01000008">
    <property type="protein sequence ID" value="ESS73890.1"/>
    <property type="molecule type" value="Genomic_DNA"/>
</dbReference>
<gene>
    <name evidence="18" type="primary">arcB</name>
    <name evidence="18" type="ORF">MGMO_8c00270</name>
</gene>
<keyword evidence="5 14" id="KW-0597">Phosphoprotein</keyword>
<dbReference type="InterPro" id="IPR003594">
    <property type="entry name" value="HATPase_dom"/>
</dbReference>
<evidence type="ECO:0000256" key="15">
    <source>
        <dbReference type="SAM" id="Phobius"/>
    </source>
</evidence>
<feature type="transmembrane region" description="Helical" evidence="15">
    <location>
        <begin position="84"/>
        <end position="110"/>
    </location>
</feature>
<dbReference type="SMART" id="SM00448">
    <property type="entry name" value="REC"/>
    <property type="match status" value="1"/>
</dbReference>
<comment type="caution">
    <text evidence="18">The sequence shown here is derived from an EMBL/GenBank/DDBJ whole genome shotgun (WGS) entry which is preliminary data.</text>
</comment>
<feature type="transmembrane region" description="Helical" evidence="15">
    <location>
        <begin position="122"/>
        <end position="146"/>
    </location>
</feature>
<name>V5BKN4_9GAMM</name>
<dbReference type="SUPFAM" id="SSF52172">
    <property type="entry name" value="CheY-like"/>
    <property type="match status" value="1"/>
</dbReference>